<accession>A0AAV5W365</accession>
<organism evidence="1 2">
    <name type="scientific">Pristionchus fissidentatus</name>
    <dbReference type="NCBI Taxonomy" id="1538716"/>
    <lineage>
        <taxon>Eukaryota</taxon>
        <taxon>Metazoa</taxon>
        <taxon>Ecdysozoa</taxon>
        <taxon>Nematoda</taxon>
        <taxon>Chromadorea</taxon>
        <taxon>Rhabditida</taxon>
        <taxon>Rhabditina</taxon>
        <taxon>Diplogasteromorpha</taxon>
        <taxon>Diplogasteroidea</taxon>
        <taxon>Neodiplogasteridae</taxon>
        <taxon>Pristionchus</taxon>
    </lineage>
</organism>
<gene>
    <name evidence="1" type="ORF">PFISCL1PPCAC_16724</name>
</gene>
<name>A0AAV5W365_9BILA</name>
<sequence>MTTLEFGKGTKIDSCFWPSQTSDGTVFYMRGASVSSIGALFNGQKMAKNESWDGSIDCSQCFGGAFYFKTETNKIYTATFHPPKEIRIDFIRELEEGESCSKYMLLRKKMNGKEVIYRACDDPKNG</sequence>
<dbReference type="Proteomes" id="UP001432322">
    <property type="component" value="Unassembled WGS sequence"/>
</dbReference>
<proteinExistence type="predicted"/>
<protein>
    <submittedName>
        <fullName evidence="1">Uncharacterized protein</fullName>
    </submittedName>
</protein>
<keyword evidence="2" id="KW-1185">Reference proteome</keyword>
<dbReference type="AlphaFoldDB" id="A0AAV5W365"/>
<comment type="caution">
    <text evidence="1">The sequence shown here is derived from an EMBL/GenBank/DDBJ whole genome shotgun (WGS) entry which is preliminary data.</text>
</comment>
<dbReference type="EMBL" id="BTSY01000004">
    <property type="protein sequence ID" value="GMT25427.1"/>
    <property type="molecule type" value="Genomic_DNA"/>
</dbReference>
<feature type="non-terminal residue" evidence="1">
    <location>
        <position position="126"/>
    </location>
</feature>
<reference evidence="1" key="1">
    <citation type="submission" date="2023-10" db="EMBL/GenBank/DDBJ databases">
        <title>Genome assembly of Pristionchus species.</title>
        <authorList>
            <person name="Yoshida K."/>
            <person name="Sommer R.J."/>
        </authorList>
    </citation>
    <scope>NUCLEOTIDE SEQUENCE</scope>
    <source>
        <strain evidence="1">RS5133</strain>
    </source>
</reference>
<evidence type="ECO:0000313" key="1">
    <source>
        <dbReference type="EMBL" id="GMT25427.1"/>
    </source>
</evidence>
<evidence type="ECO:0000313" key="2">
    <source>
        <dbReference type="Proteomes" id="UP001432322"/>
    </source>
</evidence>